<keyword evidence="2" id="KW-1185">Reference proteome</keyword>
<comment type="caution">
    <text evidence="1">The sequence shown here is derived from an EMBL/GenBank/DDBJ whole genome shotgun (WGS) entry which is preliminary data.</text>
</comment>
<accession>A0ABD1N9D0</accession>
<dbReference type="InterPro" id="IPR051563">
    <property type="entry name" value="Glycosyl_Hydrolase_51"/>
</dbReference>
<evidence type="ECO:0008006" key="3">
    <source>
        <dbReference type="Google" id="ProtNLM"/>
    </source>
</evidence>
<evidence type="ECO:0000313" key="2">
    <source>
        <dbReference type="Proteomes" id="UP001603857"/>
    </source>
</evidence>
<dbReference type="EMBL" id="JBGMDY010000002">
    <property type="protein sequence ID" value="KAL2344536.1"/>
    <property type="molecule type" value="Genomic_DNA"/>
</dbReference>
<organism evidence="1 2">
    <name type="scientific">Flemingia macrophylla</name>
    <dbReference type="NCBI Taxonomy" id="520843"/>
    <lineage>
        <taxon>Eukaryota</taxon>
        <taxon>Viridiplantae</taxon>
        <taxon>Streptophyta</taxon>
        <taxon>Embryophyta</taxon>
        <taxon>Tracheophyta</taxon>
        <taxon>Spermatophyta</taxon>
        <taxon>Magnoliopsida</taxon>
        <taxon>eudicotyledons</taxon>
        <taxon>Gunneridae</taxon>
        <taxon>Pentapetalae</taxon>
        <taxon>rosids</taxon>
        <taxon>fabids</taxon>
        <taxon>Fabales</taxon>
        <taxon>Fabaceae</taxon>
        <taxon>Papilionoideae</taxon>
        <taxon>50 kb inversion clade</taxon>
        <taxon>NPAAA clade</taxon>
        <taxon>indigoferoid/millettioid clade</taxon>
        <taxon>Phaseoleae</taxon>
        <taxon>Flemingia</taxon>
    </lineage>
</organism>
<dbReference type="AlphaFoldDB" id="A0ABD1N9D0"/>
<name>A0ABD1N9D0_9FABA</name>
<protein>
    <recommendedName>
        <fullName evidence="3">DUF642 domain-containing protein</fullName>
    </recommendedName>
</protein>
<sequence length="173" mass="19006">MPHSLFESLVIFSFRELFIALFLSRLPYCSTLLCVGFFGICSWGLCLLSEETSTLIVDGKGPGFEAGGSNVPSNISPWTIIGDDSNILVSTDRSSCFERNKTANIEKAHKYGVIFYVKAQGARDLHISIVGSENGGRLRIAPMLPAHSYAQRRCAWRRRTPSIDAYGVGGRPT</sequence>
<dbReference type="PANTHER" id="PTHR31776">
    <property type="entry name" value="ALPHA-L-ARABINOFURANOSIDASE 1"/>
    <property type="match status" value="1"/>
</dbReference>
<dbReference type="Proteomes" id="UP001603857">
    <property type="component" value="Unassembled WGS sequence"/>
</dbReference>
<dbReference type="PANTHER" id="PTHR31776:SF18">
    <property type="entry name" value="NON-REDUCING END ALPHA-L-ARABINOFURANOSIDASE"/>
    <property type="match status" value="1"/>
</dbReference>
<gene>
    <name evidence="1" type="ORF">Fmac_005821</name>
</gene>
<reference evidence="1 2" key="1">
    <citation type="submission" date="2024-08" db="EMBL/GenBank/DDBJ databases">
        <title>Insights into the chromosomal genome structure of Flemingia macrophylla.</title>
        <authorList>
            <person name="Ding Y."/>
            <person name="Zhao Y."/>
            <person name="Bi W."/>
            <person name="Wu M."/>
            <person name="Zhao G."/>
            <person name="Gong Y."/>
            <person name="Li W."/>
            <person name="Zhang P."/>
        </authorList>
    </citation>
    <scope>NUCLEOTIDE SEQUENCE [LARGE SCALE GENOMIC DNA]</scope>
    <source>
        <strain evidence="1">DYQJB</strain>
        <tissue evidence="1">Leaf</tissue>
    </source>
</reference>
<evidence type="ECO:0000313" key="1">
    <source>
        <dbReference type="EMBL" id="KAL2344536.1"/>
    </source>
</evidence>
<proteinExistence type="predicted"/>